<dbReference type="Proteomes" id="UP000077734">
    <property type="component" value="Unassembled WGS sequence"/>
</dbReference>
<feature type="transmembrane region" description="Helical" evidence="2">
    <location>
        <begin position="472"/>
        <end position="491"/>
    </location>
</feature>
<protein>
    <recommendedName>
        <fullName evidence="5">Dynamin family protein</fullName>
    </recommendedName>
</protein>
<evidence type="ECO:0008006" key="5">
    <source>
        <dbReference type="Google" id="ProtNLM"/>
    </source>
</evidence>
<accession>A0AA91DCF6</accession>
<dbReference type="AlphaFoldDB" id="A0AA91DCF6"/>
<dbReference type="RefSeq" id="WP_064027184.1">
    <property type="nucleotide sequence ID" value="NZ_LUUL01000074.1"/>
</dbReference>
<evidence type="ECO:0000313" key="4">
    <source>
        <dbReference type="Proteomes" id="UP000077734"/>
    </source>
</evidence>
<organism evidence="3 4">
    <name type="scientific">Methylomonas koyamae</name>
    <dbReference type="NCBI Taxonomy" id="702114"/>
    <lineage>
        <taxon>Bacteria</taxon>
        <taxon>Pseudomonadati</taxon>
        <taxon>Pseudomonadota</taxon>
        <taxon>Gammaproteobacteria</taxon>
        <taxon>Methylococcales</taxon>
        <taxon>Methylococcaceae</taxon>
        <taxon>Methylomonas</taxon>
    </lineage>
</organism>
<evidence type="ECO:0000313" key="3">
    <source>
        <dbReference type="EMBL" id="OAI26191.1"/>
    </source>
</evidence>
<keyword evidence="2" id="KW-1133">Transmembrane helix</keyword>
<keyword evidence="1" id="KW-0175">Coiled coil</keyword>
<keyword evidence="2" id="KW-0812">Transmembrane</keyword>
<reference evidence="3 4" key="1">
    <citation type="submission" date="2016-03" db="EMBL/GenBank/DDBJ databases">
        <authorList>
            <person name="Heylen K."/>
            <person name="De Vos P."/>
            <person name="Vekeman B."/>
        </authorList>
    </citation>
    <scope>NUCLEOTIDE SEQUENCE [LARGE SCALE GENOMIC DNA]</scope>
    <source>
        <strain evidence="3 4">R-49807</strain>
    </source>
</reference>
<dbReference type="Gene3D" id="3.40.50.300">
    <property type="entry name" value="P-loop containing nucleotide triphosphate hydrolases"/>
    <property type="match status" value="1"/>
</dbReference>
<keyword evidence="2" id="KW-0472">Membrane</keyword>
<evidence type="ECO:0000256" key="2">
    <source>
        <dbReference type="SAM" id="Phobius"/>
    </source>
</evidence>
<feature type="coiled-coil region" evidence="1">
    <location>
        <begin position="390"/>
        <end position="417"/>
    </location>
</feature>
<sequence length="582" mass="65570">MSDLVELDSPFEQTTGIAPLENGDDSVSLQHLSIIKVTVPDLNRLVNRQLPALVQKITLFESLKLNVHRIDGLIIGTGKADFTQGNTVYSLNYKDKTFQLIDVPGIEGDESKYEEMVRKAVAKAHLVFYVNGTNKKPEQGTAKKIRGYLRHGTQVCPLVNIRGNADFYEFEEDRVSLQNHRSSASALEQTVGVLHDVLGKDVLLPGHCVQGLLGFSSLAFHLGTGKTTIHPSRDNDLVFQQRNYLKYFSSPQEMYEFSEIKQVARILHNKLDTFHEDIIESNKTKISELLSGNIAELEQTLIDYQEFIKLIKPEFDACRESIKQARLSFQRLVESGRKNLWNNFFTSLCEESDDIVAKHFGDSDRISSAIERAYKSKQKELCSQLEDNFNKNLNTMLESIETAMKRLIEDVQRLEFQQRFVTEGFSKGEFFRSTKVDMGFGMKDFGKMALGIGSYIVTGAGIGSTIPVIGTLIGAAVGAVVGILMTLLSVFSSREKRIRKAQAKVQESIDDVRRKVMNELKNDVQSVIEPVRKIVESKAMTQVDDLYNNMAKPIDIMQQQISLMKNMKNILENMPYGTVQAI</sequence>
<gene>
    <name evidence="3" type="ORF">A1356_11880</name>
</gene>
<proteinExistence type="predicted"/>
<comment type="caution">
    <text evidence="3">The sequence shown here is derived from an EMBL/GenBank/DDBJ whole genome shotgun (WGS) entry which is preliminary data.</text>
</comment>
<name>A0AA91DCF6_9GAMM</name>
<dbReference type="InterPro" id="IPR027417">
    <property type="entry name" value="P-loop_NTPase"/>
</dbReference>
<keyword evidence="4" id="KW-1185">Reference proteome</keyword>
<dbReference type="EMBL" id="LUUL01000074">
    <property type="protein sequence ID" value="OAI26191.1"/>
    <property type="molecule type" value="Genomic_DNA"/>
</dbReference>
<dbReference type="SUPFAM" id="SSF52540">
    <property type="entry name" value="P-loop containing nucleoside triphosphate hydrolases"/>
    <property type="match status" value="1"/>
</dbReference>
<evidence type="ECO:0000256" key="1">
    <source>
        <dbReference type="SAM" id="Coils"/>
    </source>
</evidence>